<evidence type="ECO:0000313" key="2">
    <source>
        <dbReference type="EMBL" id="CAA9572133.1"/>
    </source>
</evidence>
<accession>A0A6J4VB28</accession>
<sequence>WAGLIGGSRGNGAREQALFPRARTKAPRPPSSPLPAASSRRRS</sequence>
<organism evidence="2">
    <name type="scientific">uncultured Thermomicrobiales bacterium</name>
    <dbReference type="NCBI Taxonomy" id="1645740"/>
    <lineage>
        <taxon>Bacteria</taxon>
        <taxon>Pseudomonadati</taxon>
        <taxon>Thermomicrobiota</taxon>
        <taxon>Thermomicrobia</taxon>
        <taxon>Thermomicrobiales</taxon>
        <taxon>environmental samples</taxon>
    </lineage>
</organism>
<gene>
    <name evidence="2" type="ORF">AVDCRST_MAG88-2443</name>
</gene>
<dbReference type="AlphaFoldDB" id="A0A6J4VB28"/>
<feature type="compositionally biased region" description="Low complexity" evidence="1">
    <location>
        <begin position="34"/>
        <end position="43"/>
    </location>
</feature>
<proteinExistence type="predicted"/>
<feature type="non-terminal residue" evidence="2">
    <location>
        <position position="43"/>
    </location>
</feature>
<name>A0A6J4VB28_9BACT</name>
<reference evidence="2" key="1">
    <citation type="submission" date="2020-02" db="EMBL/GenBank/DDBJ databases">
        <authorList>
            <person name="Meier V. D."/>
        </authorList>
    </citation>
    <scope>NUCLEOTIDE SEQUENCE</scope>
    <source>
        <strain evidence="2">AVDCRST_MAG88</strain>
    </source>
</reference>
<evidence type="ECO:0000256" key="1">
    <source>
        <dbReference type="SAM" id="MobiDB-lite"/>
    </source>
</evidence>
<protein>
    <submittedName>
        <fullName evidence="2">Uncharacterized protein</fullName>
    </submittedName>
</protein>
<feature type="region of interest" description="Disordered" evidence="1">
    <location>
        <begin position="1"/>
        <end position="43"/>
    </location>
</feature>
<dbReference type="EMBL" id="CADCWM010000611">
    <property type="protein sequence ID" value="CAA9572133.1"/>
    <property type="molecule type" value="Genomic_DNA"/>
</dbReference>
<feature type="non-terminal residue" evidence="2">
    <location>
        <position position="1"/>
    </location>
</feature>
<feature type="compositionally biased region" description="Gly residues" evidence="1">
    <location>
        <begin position="1"/>
        <end position="10"/>
    </location>
</feature>